<dbReference type="GO" id="GO:0009272">
    <property type="term" value="P:fungal-type cell wall biogenesis"/>
    <property type="evidence" value="ECO:0007669"/>
    <property type="project" value="TreeGrafter"/>
</dbReference>
<proteinExistence type="inferred from homology"/>
<organism evidence="10 11">
    <name type="scientific">Tothia fuscella</name>
    <dbReference type="NCBI Taxonomy" id="1048955"/>
    <lineage>
        <taxon>Eukaryota</taxon>
        <taxon>Fungi</taxon>
        <taxon>Dikarya</taxon>
        <taxon>Ascomycota</taxon>
        <taxon>Pezizomycotina</taxon>
        <taxon>Dothideomycetes</taxon>
        <taxon>Pleosporomycetidae</taxon>
        <taxon>Venturiales</taxon>
        <taxon>Cylindrosympodiaceae</taxon>
        <taxon>Tothia</taxon>
    </lineage>
</organism>
<keyword evidence="6 8" id="KW-0472">Membrane</keyword>
<feature type="transmembrane region" description="Helical" evidence="8">
    <location>
        <begin position="502"/>
        <end position="529"/>
    </location>
</feature>
<evidence type="ECO:0000256" key="5">
    <source>
        <dbReference type="ARBA" id="ARBA00022989"/>
    </source>
</evidence>
<comment type="similarity">
    <text evidence="2">Belongs to the transient receptor potential (TRP) ion channel family.</text>
</comment>
<evidence type="ECO:0000256" key="8">
    <source>
        <dbReference type="SAM" id="Phobius"/>
    </source>
</evidence>
<evidence type="ECO:0000256" key="6">
    <source>
        <dbReference type="ARBA" id="ARBA00023136"/>
    </source>
</evidence>
<protein>
    <submittedName>
        <fullName evidence="10">TRP-domain-containing protein</fullName>
    </submittedName>
</protein>
<dbReference type="InterPro" id="IPR010308">
    <property type="entry name" value="TRP_C"/>
</dbReference>
<accession>A0A9P4NG47</accession>
<evidence type="ECO:0000313" key="11">
    <source>
        <dbReference type="Proteomes" id="UP000800235"/>
    </source>
</evidence>
<feature type="transmembrane region" description="Helical" evidence="8">
    <location>
        <begin position="476"/>
        <end position="496"/>
    </location>
</feature>
<keyword evidence="3 8" id="KW-0812">Transmembrane</keyword>
<evidence type="ECO:0000256" key="2">
    <source>
        <dbReference type="ARBA" id="ARBA00010642"/>
    </source>
</evidence>
<evidence type="ECO:0000256" key="4">
    <source>
        <dbReference type="ARBA" id="ARBA00022729"/>
    </source>
</evidence>
<feature type="transmembrane region" description="Helical" evidence="8">
    <location>
        <begin position="134"/>
        <end position="155"/>
    </location>
</feature>
<dbReference type="AlphaFoldDB" id="A0A9P4NG47"/>
<comment type="subcellular location">
    <subcellularLocation>
        <location evidence="1">Membrane</location>
        <topology evidence="1">Multi-pass membrane protein</topology>
    </subcellularLocation>
</comment>
<keyword evidence="11" id="KW-1185">Reference proteome</keyword>
<feature type="region of interest" description="Disordered" evidence="7">
    <location>
        <begin position="617"/>
        <end position="680"/>
    </location>
</feature>
<evidence type="ECO:0000259" key="9">
    <source>
        <dbReference type="SMART" id="SM01320"/>
    </source>
</evidence>
<feature type="transmembrane region" description="Helical" evidence="8">
    <location>
        <begin position="420"/>
        <end position="439"/>
    </location>
</feature>
<name>A0A9P4NG47_9PEZI</name>
<dbReference type="GO" id="GO:0016020">
    <property type="term" value="C:membrane"/>
    <property type="evidence" value="ECO:0007669"/>
    <property type="project" value="UniProtKB-SubCell"/>
</dbReference>
<feature type="domain" description="ML-like" evidence="9">
    <location>
        <begin position="1"/>
        <end position="130"/>
    </location>
</feature>
<evidence type="ECO:0000313" key="10">
    <source>
        <dbReference type="EMBL" id="KAF2420206.1"/>
    </source>
</evidence>
<evidence type="ECO:0000256" key="7">
    <source>
        <dbReference type="SAM" id="MobiDB-lite"/>
    </source>
</evidence>
<evidence type="ECO:0000256" key="1">
    <source>
        <dbReference type="ARBA" id="ARBA00004141"/>
    </source>
</evidence>
<feature type="transmembrane region" description="Helical" evidence="8">
    <location>
        <begin position="276"/>
        <end position="298"/>
    </location>
</feature>
<dbReference type="SMART" id="SM01320">
    <property type="entry name" value="TRP_N"/>
    <property type="match status" value="1"/>
</dbReference>
<dbReference type="GO" id="GO:0055085">
    <property type="term" value="P:transmembrane transport"/>
    <property type="evidence" value="ECO:0007669"/>
    <property type="project" value="TreeGrafter"/>
</dbReference>
<dbReference type="Pfam" id="PF14558">
    <property type="entry name" value="TRP_N"/>
    <property type="match status" value="1"/>
</dbReference>
<reference evidence="10" key="1">
    <citation type="journal article" date="2020" name="Stud. Mycol.">
        <title>101 Dothideomycetes genomes: a test case for predicting lifestyles and emergence of pathogens.</title>
        <authorList>
            <person name="Haridas S."/>
            <person name="Albert R."/>
            <person name="Binder M."/>
            <person name="Bloem J."/>
            <person name="Labutti K."/>
            <person name="Salamov A."/>
            <person name="Andreopoulos B."/>
            <person name="Baker S."/>
            <person name="Barry K."/>
            <person name="Bills G."/>
            <person name="Bluhm B."/>
            <person name="Cannon C."/>
            <person name="Castanera R."/>
            <person name="Culley D."/>
            <person name="Daum C."/>
            <person name="Ezra D."/>
            <person name="Gonzalez J."/>
            <person name="Henrissat B."/>
            <person name="Kuo A."/>
            <person name="Liang C."/>
            <person name="Lipzen A."/>
            <person name="Lutzoni F."/>
            <person name="Magnuson J."/>
            <person name="Mondo S."/>
            <person name="Nolan M."/>
            <person name="Ohm R."/>
            <person name="Pangilinan J."/>
            <person name="Park H.-J."/>
            <person name="Ramirez L."/>
            <person name="Alfaro M."/>
            <person name="Sun H."/>
            <person name="Tritt A."/>
            <person name="Yoshinaga Y."/>
            <person name="Zwiers L.-H."/>
            <person name="Turgeon B."/>
            <person name="Goodwin S."/>
            <person name="Spatafora J."/>
            <person name="Crous P."/>
            <person name="Grigoriev I."/>
        </authorList>
    </citation>
    <scope>NUCLEOTIDE SEQUENCE</scope>
    <source>
        <strain evidence="10">CBS 130266</strain>
    </source>
</reference>
<evidence type="ECO:0000256" key="3">
    <source>
        <dbReference type="ARBA" id="ARBA00022692"/>
    </source>
</evidence>
<feature type="transmembrane region" description="Helical" evidence="8">
    <location>
        <begin position="359"/>
        <end position="381"/>
    </location>
</feature>
<keyword evidence="5 8" id="KW-1133">Transmembrane helix</keyword>
<dbReference type="PANTHER" id="PTHR31145:SF2">
    <property type="entry name" value="FLAVIN CARRIER PROTEIN 2"/>
    <property type="match status" value="1"/>
</dbReference>
<dbReference type="Proteomes" id="UP000800235">
    <property type="component" value="Unassembled WGS sequence"/>
</dbReference>
<feature type="transmembrane region" description="Helical" evidence="8">
    <location>
        <begin position="445"/>
        <end position="464"/>
    </location>
</feature>
<sequence>MKNSSFAASKFRVTFTANNDTVNFDIDGISQVTTNVVLDIEVLGYGYTIAHPTIDPCKEKKLAGICPMNAAPIQIKSNFPVDADSVKKIPTPIYYIPDLDLKVRVWINSTDTGNPIACVEADLGNGKTVHQKSVAWTIALIVLLGLVASAIISGLGHSNTATHLASNALSLFSYFQAQAFVGLTSVATPPIVRAWTQNFQWSMGIIRVKFLQQVATWYQRATGGKPSTYLSTLSTTSVHVQKRSNTMQNAVENMNFVNVKGIERAGFLENIEVTNIFLTSYIFFLVFMLFTAIGVLIFKHGCELLIRWRKMRPERFLDFRKGWTVMLKGILFRIVLITFPQMVILCFWEFTRRDSTAEVVIAVTTVTSMIIALSLASFKVWQYGRRSIKLHHNPAYILYSDLKCLNKWGFLYVQFKATKYFFIIPLLLYTFVKGLFIALGQESGVTQAVAFLVLDLSVLIAISVIRPYMNKKTNGLNIAIAAINFVDALLLFFFTGKLGVPALAIGVMGVFFFLLNVIFAIVIIILVLWTSISAILSKNPESQYQPMQDDRGSFLKSQSNLNTELDALGVTARGGRSGRMPLDDDGHGRESMGMQHLGMRNTGSKDSLSLEKGRFEGMRDGDRMSDVTTGSLRNSRSKLLRSPSPMHGNGVERRVGFERTASPLPRTQSPAVNWQKGVGY</sequence>
<dbReference type="Pfam" id="PF06011">
    <property type="entry name" value="TRP"/>
    <property type="match status" value="1"/>
</dbReference>
<dbReference type="InterPro" id="IPR032800">
    <property type="entry name" value="TRP_N"/>
</dbReference>
<dbReference type="PANTHER" id="PTHR31145">
    <property type="entry name" value="INTEGRAL MEMBRANE PROTEIN (AFU_ORTHOLOGUE AFUA_7G01610)"/>
    <property type="match status" value="1"/>
</dbReference>
<dbReference type="OrthoDB" id="5212126at2759"/>
<dbReference type="InterPro" id="IPR040241">
    <property type="entry name" value="TRP_Flc/Pkd2-like"/>
</dbReference>
<gene>
    <name evidence="10" type="ORF">EJ08DRAFT_642303</name>
</gene>
<keyword evidence="4" id="KW-0732">Signal</keyword>
<dbReference type="EMBL" id="MU007112">
    <property type="protein sequence ID" value="KAF2420206.1"/>
    <property type="molecule type" value="Genomic_DNA"/>
</dbReference>
<comment type="caution">
    <text evidence="10">The sequence shown here is derived from an EMBL/GenBank/DDBJ whole genome shotgun (WGS) entry which is preliminary data.</text>
</comment>